<reference evidence="2" key="1">
    <citation type="submission" date="2010-02" db="EMBL/GenBank/DDBJ databases">
        <title>Complete sequence of Ferroglobus placidus DSM 10642.</title>
        <authorList>
            <consortium name="US DOE Joint Genome Institute"/>
            <person name="Lucas S."/>
            <person name="Copeland A."/>
            <person name="Lapidus A."/>
            <person name="Cheng J.-F."/>
            <person name="Bruce D."/>
            <person name="Goodwin L."/>
            <person name="Pitluck S."/>
            <person name="Saunders E."/>
            <person name="Brettin T."/>
            <person name="Detter J.C."/>
            <person name="Han C."/>
            <person name="Tapia R."/>
            <person name="Larimer F."/>
            <person name="Land M."/>
            <person name="Hauser L."/>
            <person name="Kyrpides N."/>
            <person name="Ivanova N."/>
            <person name="Holmes D."/>
            <person name="Lovley D."/>
            <person name="Kyrpides N."/>
            <person name="Anderson I.J."/>
            <person name="Woyke T."/>
        </authorList>
    </citation>
    <scope>NUCLEOTIDE SEQUENCE [LARGE SCALE GENOMIC DNA]</scope>
    <source>
        <strain evidence="2">DSM 10642 / AEDII12DO</strain>
    </source>
</reference>
<dbReference type="KEGG" id="fpl:Ferp_2546"/>
<dbReference type="SUPFAM" id="SSF55961">
    <property type="entry name" value="Bet v1-like"/>
    <property type="match status" value="1"/>
</dbReference>
<dbReference type="EMBL" id="CP001899">
    <property type="protein sequence ID" value="ADC66651.1"/>
    <property type="molecule type" value="Genomic_DNA"/>
</dbReference>
<evidence type="ECO:0000313" key="1">
    <source>
        <dbReference type="EMBL" id="ADC66651.1"/>
    </source>
</evidence>
<proteinExistence type="predicted"/>
<dbReference type="HOGENOM" id="CLU_1870642_0_0_2"/>
<dbReference type="GeneID" id="8780091"/>
<dbReference type="eggNOG" id="arCOG01927">
    <property type="taxonomic scope" value="Archaea"/>
</dbReference>
<dbReference type="Pfam" id="PF10604">
    <property type="entry name" value="Polyketide_cyc2"/>
    <property type="match status" value="1"/>
</dbReference>
<dbReference type="Gene3D" id="3.30.530.20">
    <property type="match status" value="1"/>
</dbReference>
<dbReference type="InterPro" id="IPR023393">
    <property type="entry name" value="START-like_dom_sf"/>
</dbReference>
<name>D3S2T9_FERPA</name>
<dbReference type="AlphaFoldDB" id="D3S2T9"/>
<sequence>MAEAKGEIVVSADVERVRKVLLDMKTVGSCFKFVKNASEKGEKWFVRAPMSMITQTKELEVKVIREEPVEWEAKGKHLLWKGRFEVEEANGGTRIKVTLSVEGLGSMAAIINPMASVQIEGQLRYFLNELKKKIEG</sequence>
<dbReference type="CDD" id="cd07812">
    <property type="entry name" value="SRPBCC"/>
    <property type="match status" value="1"/>
</dbReference>
<reference evidence="1 2" key="2">
    <citation type="journal article" date="2011" name="Stand. Genomic Sci.">
        <title>Complete genome sequence of Ferroglobus placidus AEDII12DO.</title>
        <authorList>
            <person name="Anderson I."/>
            <person name="Risso C."/>
            <person name="Holmes D."/>
            <person name="Lucas S."/>
            <person name="Copeland A."/>
            <person name="Lapidus A."/>
            <person name="Cheng J.F."/>
            <person name="Bruce D."/>
            <person name="Goodwin L."/>
            <person name="Pitluck S."/>
            <person name="Saunders E."/>
            <person name="Brettin T."/>
            <person name="Detter J.C."/>
            <person name="Han C."/>
            <person name="Tapia R."/>
            <person name="Larimer F."/>
            <person name="Land M."/>
            <person name="Hauser L."/>
            <person name="Woyke T."/>
            <person name="Lovley D."/>
            <person name="Kyrpides N."/>
            <person name="Ivanova N."/>
        </authorList>
    </citation>
    <scope>NUCLEOTIDE SEQUENCE [LARGE SCALE GENOMIC DNA]</scope>
    <source>
        <strain evidence="2">DSM 10642 / AEDII12DO</strain>
    </source>
</reference>
<organism evidence="1 2">
    <name type="scientific">Ferroglobus placidus (strain DSM 10642 / AEDII12DO)</name>
    <dbReference type="NCBI Taxonomy" id="589924"/>
    <lineage>
        <taxon>Archaea</taxon>
        <taxon>Methanobacteriati</taxon>
        <taxon>Methanobacteriota</taxon>
        <taxon>Archaeoglobi</taxon>
        <taxon>Archaeoglobales</taxon>
        <taxon>Archaeoglobaceae</taxon>
        <taxon>Ferroglobus</taxon>
    </lineage>
</organism>
<dbReference type="OrthoDB" id="380300at2157"/>
<protein>
    <submittedName>
        <fullName evidence="1">Polyketide cyclase/dehydrase</fullName>
    </submittedName>
</protein>
<dbReference type="RefSeq" id="WP_012966983.1">
    <property type="nucleotide sequence ID" value="NC_013849.1"/>
</dbReference>
<dbReference type="InterPro" id="IPR019587">
    <property type="entry name" value="Polyketide_cyclase/dehydratase"/>
</dbReference>
<dbReference type="Proteomes" id="UP000002613">
    <property type="component" value="Chromosome"/>
</dbReference>
<evidence type="ECO:0000313" key="2">
    <source>
        <dbReference type="Proteomes" id="UP000002613"/>
    </source>
</evidence>
<gene>
    <name evidence="1" type="ordered locus">Ferp_2546</name>
</gene>
<keyword evidence="2" id="KW-1185">Reference proteome</keyword>
<dbReference type="PaxDb" id="589924-Ferp_2546"/>
<accession>D3S2T9</accession>